<dbReference type="InterPro" id="IPR030184">
    <property type="entry name" value="WAT1-related"/>
</dbReference>
<accession>A0A6A4PPT4</accession>
<evidence type="ECO:0000256" key="3">
    <source>
        <dbReference type="ARBA" id="ARBA00022692"/>
    </source>
</evidence>
<evidence type="ECO:0000256" key="1">
    <source>
        <dbReference type="ARBA" id="ARBA00004141"/>
    </source>
</evidence>
<evidence type="ECO:0000256" key="4">
    <source>
        <dbReference type="ARBA" id="ARBA00022989"/>
    </source>
</evidence>
<dbReference type="GO" id="GO:0022857">
    <property type="term" value="F:transmembrane transporter activity"/>
    <property type="evidence" value="ECO:0007669"/>
    <property type="project" value="InterPro"/>
</dbReference>
<organism evidence="8 9">
    <name type="scientific">Lupinus albus</name>
    <name type="common">White lupine</name>
    <name type="synonym">Lupinus termis</name>
    <dbReference type="NCBI Taxonomy" id="3870"/>
    <lineage>
        <taxon>Eukaryota</taxon>
        <taxon>Viridiplantae</taxon>
        <taxon>Streptophyta</taxon>
        <taxon>Embryophyta</taxon>
        <taxon>Tracheophyta</taxon>
        <taxon>Spermatophyta</taxon>
        <taxon>Magnoliopsida</taxon>
        <taxon>eudicotyledons</taxon>
        <taxon>Gunneridae</taxon>
        <taxon>Pentapetalae</taxon>
        <taxon>rosids</taxon>
        <taxon>fabids</taxon>
        <taxon>Fabales</taxon>
        <taxon>Fabaceae</taxon>
        <taxon>Papilionoideae</taxon>
        <taxon>50 kb inversion clade</taxon>
        <taxon>genistoids sensu lato</taxon>
        <taxon>core genistoids</taxon>
        <taxon>Genisteae</taxon>
        <taxon>Lupinus</taxon>
    </lineage>
</organism>
<evidence type="ECO:0000256" key="5">
    <source>
        <dbReference type="ARBA" id="ARBA00023136"/>
    </source>
</evidence>
<name>A0A6A4PPT4_LUPAL</name>
<keyword evidence="3 6" id="KW-0812">Transmembrane</keyword>
<keyword evidence="5 6" id="KW-0472">Membrane</keyword>
<feature type="transmembrane region" description="Helical" evidence="6">
    <location>
        <begin position="105"/>
        <end position="126"/>
    </location>
</feature>
<dbReference type="InterPro" id="IPR000620">
    <property type="entry name" value="EamA_dom"/>
</dbReference>
<dbReference type="PANTHER" id="PTHR31218">
    <property type="entry name" value="WAT1-RELATED PROTEIN"/>
    <property type="match status" value="1"/>
</dbReference>
<dbReference type="GO" id="GO:0016020">
    <property type="term" value="C:membrane"/>
    <property type="evidence" value="ECO:0007669"/>
    <property type="project" value="UniProtKB-SubCell"/>
</dbReference>
<gene>
    <name evidence="8" type="ORF">Lalb_Chr11g0062131</name>
</gene>
<dbReference type="EMBL" id="WOCE01000011">
    <property type="protein sequence ID" value="KAE9603553.1"/>
    <property type="molecule type" value="Genomic_DNA"/>
</dbReference>
<dbReference type="Pfam" id="PF00892">
    <property type="entry name" value="EamA"/>
    <property type="match status" value="1"/>
</dbReference>
<feature type="transmembrane region" description="Helical" evidence="6">
    <location>
        <begin position="133"/>
        <end position="154"/>
    </location>
</feature>
<keyword evidence="4 6" id="KW-1133">Transmembrane helix</keyword>
<evidence type="ECO:0000313" key="8">
    <source>
        <dbReference type="EMBL" id="KAE9603553.1"/>
    </source>
</evidence>
<protein>
    <recommendedName>
        <fullName evidence="6">WAT1-related protein</fullName>
    </recommendedName>
</protein>
<feature type="transmembrane region" description="Helical" evidence="6">
    <location>
        <begin position="71"/>
        <end position="90"/>
    </location>
</feature>
<dbReference type="SUPFAM" id="SSF103481">
    <property type="entry name" value="Multidrug resistance efflux transporter EmrE"/>
    <property type="match status" value="1"/>
</dbReference>
<feature type="domain" description="EamA" evidence="7">
    <location>
        <begin position="55"/>
        <end position="161"/>
    </location>
</feature>
<comment type="caution">
    <text evidence="6">Lacks conserved residue(s) required for the propagation of feature annotation.</text>
</comment>
<comment type="subcellular location">
    <subcellularLocation>
        <location evidence="1 6">Membrane</location>
        <topology evidence="1 6">Multi-pass membrane protein</topology>
    </subcellularLocation>
</comment>
<keyword evidence="9" id="KW-1185">Reference proteome</keyword>
<evidence type="ECO:0000313" key="9">
    <source>
        <dbReference type="Proteomes" id="UP000447434"/>
    </source>
</evidence>
<comment type="caution">
    <text evidence="8">The sequence shown here is derived from an EMBL/GenBank/DDBJ whole genome shotgun (WGS) entry which is preliminary data.</text>
</comment>
<dbReference type="InterPro" id="IPR037185">
    <property type="entry name" value="EmrE-like"/>
</dbReference>
<evidence type="ECO:0000256" key="2">
    <source>
        <dbReference type="ARBA" id="ARBA00007635"/>
    </source>
</evidence>
<sequence>MCCRGNCDYTVQGSNYIQPSCTITQQQHFTTNSIWVSVRGKELDTWLHVPYRSLFVLQAPLLKNYPARLSVTSYTCFFGLLQFLLIALVLERNATAWVFQSGGELFTILYAGVVASGIAFAVQIWCIDRGGPVFVAVYQPIQTLVVAIMASFALGEEFYLGGFVLPNDVIGSLEQY</sequence>
<proteinExistence type="inferred from homology"/>
<reference evidence="9" key="1">
    <citation type="journal article" date="2020" name="Nat. Commun.">
        <title>Genome sequence of the cluster root forming white lupin.</title>
        <authorList>
            <person name="Hufnagel B."/>
            <person name="Marques A."/>
            <person name="Soriano A."/>
            <person name="Marques L."/>
            <person name="Divol F."/>
            <person name="Doumas P."/>
            <person name="Sallet E."/>
            <person name="Mancinotti D."/>
            <person name="Carrere S."/>
            <person name="Marande W."/>
            <person name="Arribat S."/>
            <person name="Keller J."/>
            <person name="Huneau C."/>
            <person name="Blein T."/>
            <person name="Aime D."/>
            <person name="Laguerre M."/>
            <person name="Taylor J."/>
            <person name="Schubert V."/>
            <person name="Nelson M."/>
            <person name="Geu-Flores F."/>
            <person name="Crespi M."/>
            <person name="Gallardo-Guerrero K."/>
            <person name="Delaux P.-M."/>
            <person name="Salse J."/>
            <person name="Berges H."/>
            <person name="Guyot R."/>
            <person name="Gouzy J."/>
            <person name="Peret B."/>
        </authorList>
    </citation>
    <scope>NUCLEOTIDE SEQUENCE [LARGE SCALE GENOMIC DNA]</scope>
    <source>
        <strain evidence="9">cv. Amiga</strain>
    </source>
</reference>
<dbReference type="Proteomes" id="UP000447434">
    <property type="component" value="Chromosome 11"/>
</dbReference>
<dbReference type="AlphaFoldDB" id="A0A6A4PPT4"/>
<evidence type="ECO:0000256" key="6">
    <source>
        <dbReference type="RuleBase" id="RU363077"/>
    </source>
</evidence>
<evidence type="ECO:0000259" key="7">
    <source>
        <dbReference type="Pfam" id="PF00892"/>
    </source>
</evidence>
<dbReference type="OrthoDB" id="906389at2759"/>
<comment type="similarity">
    <text evidence="2 6">Belongs to the drug/metabolite transporter (DMT) superfamily. Plant drug/metabolite exporter (P-DME) (TC 2.A.7.4) family.</text>
</comment>